<comment type="caution">
    <text evidence="1">The sequence shown here is derived from an EMBL/GenBank/DDBJ whole genome shotgun (WGS) entry which is preliminary data.</text>
</comment>
<accession>A0AAV7RNT8</accession>
<dbReference type="EMBL" id="JANPWB010000009">
    <property type="protein sequence ID" value="KAJ1152568.1"/>
    <property type="molecule type" value="Genomic_DNA"/>
</dbReference>
<dbReference type="Proteomes" id="UP001066276">
    <property type="component" value="Chromosome 5"/>
</dbReference>
<evidence type="ECO:0000313" key="2">
    <source>
        <dbReference type="Proteomes" id="UP001066276"/>
    </source>
</evidence>
<dbReference type="AlphaFoldDB" id="A0AAV7RNT8"/>
<reference evidence="1" key="1">
    <citation type="journal article" date="2022" name="bioRxiv">
        <title>Sequencing and chromosome-scale assembly of the giantPleurodeles waltlgenome.</title>
        <authorList>
            <person name="Brown T."/>
            <person name="Elewa A."/>
            <person name="Iarovenko S."/>
            <person name="Subramanian E."/>
            <person name="Araus A.J."/>
            <person name="Petzold A."/>
            <person name="Susuki M."/>
            <person name="Suzuki K.-i.T."/>
            <person name="Hayashi T."/>
            <person name="Toyoda A."/>
            <person name="Oliveira C."/>
            <person name="Osipova E."/>
            <person name="Leigh N.D."/>
            <person name="Simon A."/>
            <person name="Yun M.H."/>
        </authorList>
    </citation>
    <scope>NUCLEOTIDE SEQUENCE</scope>
    <source>
        <strain evidence="1">20211129_DDA</strain>
        <tissue evidence="1">Liver</tissue>
    </source>
</reference>
<protein>
    <submittedName>
        <fullName evidence="1">Uncharacterized protein</fullName>
    </submittedName>
</protein>
<name>A0AAV7RNT8_PLEWA</name>
<keyword evidence="2" id="KW-1185">Reference proteome</keyword>
<evidence type="ECO:0000313" key="1">
    <source>
        <dbReference type="EMBL" id="KAJ1152568.1"/>
    </source>
</evidence>
<proteinExistence type="predicted"/>
<gene>
    <name evidence="1" type="ORF">NDU88_005343</name>
</gene>
<sequence>MSKVLPGHRQGPTLIALRPQPSFGLAFGGATPYLRNPLMRTSLGQRSGRVREAPQEECPVIANCRLSPGGKASSRIRGLTPAGR</sequence>
<organism evidence="1 2">
    <name type="scientific">Pleurodeles waltl</name>
    <name type="common">Iberian ribbed newt</name>
    <dbReference type="NCBI Taxonomy" id="8319"/>
    <lineage>
        <taxon>Eukaryota</taxon>
        <taxon>Metazoa</taxon>
        <taxon>Chordata</taxon>
        <taxon>Craniata</taxon>
        <taxon>Vertebrata</taxon>
        <taxon>Euteleostomi</taxon>
        <taxon>Amphibia</taxon>
        <taxon>Batrachia</taxon>
        <taxon>Caudata</taxon>
        <taxon>Salamandroidea</taxon>
        <taxon>Salamandridae</taxon>
        <taxon>Pleurodelinae</taxon>
        <taxon>Pleurodeles</taxon>
    </lineage>
</organism>